<dbReference type="Gene3D" id="3.50.50.60">
    <property type="entry name" value="FAD/NAD(P)-binding domain"/>
    <property type="match status" value="1"/>
</dbReference>
<evidence type="ECO:0000259" key="8">
    <source>
        <dbReference type="Pfam" id="PF01494"/>
    </source>
</evidence>
<sequence length="531" mass="58989">MCNPPKTPAPTTSSSSSSNSNNDFETEPSLRPRRCRVIIAGAGPAGLLLQAMLHLRNQKASATVLYEITLVESRQDLGQLPLDVLQSQHRSWMIGLAGHGLEAVRSVPGLYDEYLSNVGVQLTEGALYIGSKKISMGTGGGDDGREGFIVDRNFIVAALARYAKDKMSSSEFYTAKYETELLYVDHEKHRILLRDKATQVESYMPYDLLVGADGIRSTVREALIKKHFDFELQVGDIFSVFKAVHIQRPESLSPSSISFLPSCMPSFNGICLPETNGLINLSVGVPRNAFDSISDDLKSNDPAVVANYLKKHFTPFQLSDEAYLDWATQWTQQRWNRTGQVHCNRYSSVECQIVMMGDSVHATSPSIGMGMNTALRDAQKFNDLLDLYHDDLTKVLPQYSKERVPEGNALTHLALNLYCFDMKVQMQTVFKSLVRSGLNYLFPSFVNPDPNAIIGLPHVSLSEVYDMAMEQGNVAKHREINLRIRQEFFEKEVGMVKEKSSSSMLTSLSKSSMVMVPAAACAMAMLLVKSQ</sequence>
<gene>
    <name evidence="9" type="ORF">ACHAWU_009998</name>
</gene>
<dbReference type="Pfam" id="PF01494">
    <property type="entry name" value="FAD_binding_3"/>
    <property type="match status" value="1"/>
</dbReference>
<accession>A0ABD3N3U5</accession>
<evidence type="ECO:0000256" key="4">
    <source>
        <dbReference type="ARBA" id="ARBA00022857"/>
    </source>
</evidence>
<dbReference type="PRINTS" id="PR00420">
    <property type="entry name" value="RNGMNOXGNASE"/>
</dbReference>
<keyword evidence="6" id="KW-0503">Monooxygenase</keyword>
<dbReference type="AlphaFoldDB" id="A0ABD3N3U5"/>
<keyword evidence="4" id="KW-0521">NADP</keyword>
<evidence type="ECO:0000256" key="1">
    <source>
        <dbReference type="ARBA" id="ARBA00001974"/>
    </source>
</evidence>
<feature type="compositionally biased region" description="Low complexity" evidence="7">
    <location>
        <begin position="13"/>
        <end position="22"/>
    </location>
</feature>
<evidence type="ECO:0000313" key="9">
    <source>
        <dbReference type="EMBL" id="KAL3770447.1"/>
    </source>
</evidence>
<keyword evidence="3" id="KW-0274">FAD</keyword>
<dbReference type="PANTHER" id="PTHR46028">
    <property type="entry name" value="KYNURENINE 3-MONOOXYGENASE"/>
    <property type="match status" value="1"/>
</dbReference>
<evidence type="ECO:0000256" key="7">
    <source>
        <dbReference type="SAM" id="MobiDB-lite"/>
    </source>
</evidence>
<dbReference type="EMBL" id="JALLBG020000042">
    <property type="protein sequence ID" value="KAL3770447.1"/>
    <property type="molecule type" value="Genomic_DNA"/>
</dbReference>
<comment type="caution">
    <text evidence="9">The sequence shown here is derived from an EMBL/GenBank/DDBJ whole genome shotgun (WGS) entry which is preliminary data.</text>
</comment>
<feature type="domain" description="FAD-binding" evidence="8">
    <location>
        <begin position="179"/>
        <end position="411"/>
    </location>
</feature>
<proteinExistence type="predicted"/>
<comment type="cofactor">
    <cofactor evidence="1">
        <name>FAD</name>
        <dbReference type="ChEBI" id="CHEBI:57692"/>
    </cofactor>
</comment>
<dbReference type="Proteomes" id="UP001530293">
    <property type="component" value="Unassembled WGS sequence"/>
</dbReference>
<evidence type="ECO:0000256" key="6">
    <source>
        <dbReference type="ARBA" id="ARBA00023033"/>
    </source>
</evidence>
<name>A0ABD3N3U5_9STRA</name>
<organism evidence="9 10">
    <name type="scientific">Discostella pseudostelligera</name>
    <dbReference type="NCBI Taxonomy" id="259834"/>
    <lineage>
        <taxon>Eukaryota</taxon>
        <taxon>Sar</taxon>
        <taxon>Stramenopiles</taxon>
        <taxon>Ochrophyta</taxon>
        <taxon>Bacillariophyta</taxon>
        <taxon>Coscinodiscophyceae</taxon>
        <taxon>Thalassiosirophycidae</taxon>
        <taxon>Stephanodiscales</taxon>
        <taxon>Stephanodiscaceae</taxon>
        <taxon>Discostella</taxon>
    </lineage>
</organism>
<keyword evidence="10" id="KW-1185">Reference proteome</keyword>
<dbReference type="GO" id="GO:0004497">
    <property type="term" value="F:monooxygenase activity"/>
    <property type="evidence" value="ECO:0007669"/>
    <property type="project" value="UniProtKB-KW"/>
</dbReference>
<dbReference type="InterPro" id="IPR002938">
    <property type="entry name" value="FAD-bd"/>
</dbReference>
<keyword evidence="5" id="KW-0560">Oxidoreductase</keyword>
<evidence type="ECO:0000313" key="10">
    <source>
        <dbReference type="Proteomes" id="UP001530293"/>
    </source>
</evidence>
<protein>
    <recommendedName>
        <fullName evidence="8">FAD-binding domain-containing protein</fullName>
    </recommendedName>
</protein>
<reference evidence="9 10" key="1">
    <citation type="submission" date="2024-10" db="EMBL/GenBank/DDBJ databases">
        <title>Updated reference genomes for cyclostephanoid diatoms.</title>
        <authorList>
            <person name="Roberts W.R."/>
            <person name="Alverson A.J."/>
        </authorList>
    </citation>
    <scope>NUCLEOTIDE SEQUENCE [LARGE SCALE GENOMIC DNA]</scope>
    <source>
        <strain evidence="9 10">AJA232-27</strain>
    </source>
</reference>
<feature type="region of interest" description="Disordered" evidence="7">
    <location>
        <begin position="1"/>
        <end position="29"/>
    </location>
</feature>
<dbReference type="PANTHER" id="PTHR46028:SF2">
    <property type="entry name" value="KYNURENINE 3-MONOOXYGENASE"/>
    <property type="match status" value="1"/>
</dbReference>
<keyword evidence="2" id="KW-0285">Flavoprotein</keyword>
<dbReference type="SUPFAM" id="SSF51905">
    <property type="entry name" value="FAD/NAD(P)-binding domain"/>
    <property type="match status" value="1"/>
</dbReference>
<evidence type="ECO:0000256" key="3">
    <source>
        <dbReference type="ARBA" id="ARBA00022827"/>
    </source>
</evidence>
<evidence type="ECO:0000256" key="5">
    <source>
        <dbReference type="ARBA" id="ARBA00023002"/>
    </source>
</evidence>
<dbReference type="InterPro" id="IPR036188">
    <property type="entry name" value="FAD/NAD-bd_sf"/>
</dbReference>
<evidence type="ECO:0000256" key="2">
    <source>
        <dbReference type="ARBA" id="ARBA00022630"/>
    </source>
</evidence>